<proteinExistence type="inferred from homology"/>
<evidence type="ECO:0000256" key="4">
    <source>
        <dbReference type="ARBA" id="ARBA00022927"/>
    </source>
</evidence>
<dbReference type="InterPro" id="IPR001901">
    <property type="entry name" value="Translocase_SecE/Sec61-g"/>
</dbReference>
<dbReference type="GO" id="GO:0005886">
    <property type="term" value="C:plasma membrane"/>
    <property type="evidence" value="ECO:0007669"/>
    <property type="project" value="UniProtKB-SubCell"/>
</dbReference>
<feature type="transmembrane region" description="Helical" evidence="8">
    <location>
        <begin position="29"/>
        <end position="55"/>
    </location>
</feature>
<organism evidence="9 10">
    <name type="scientific">Helicobacter valdiviensis</name>
    <dbReference type="NCBI Taxonomy" id="1458358"/>
    <lineage>
        <taxon>Bacteria</taxon>
        <taxon>Pseudomonadati</taxon>
        <taxon>Campylobacterota</taxon>
        <taxon>Epsilonproteobacteria</taxon>
        <taxon>Campylobacterales</taxon>
        <taxon>Helicobacteraceae</taxon>
        <taxon>Helicobacter</taxon>
    </lineage>
</organism>
<keyword evidence="10" id="KW-1185">Reference proteome</keyword>
<keyword evidence="5 8" id="KW-1133">Transmembrane helix</keyword>
<comment type="subcellular location">
    <subcellularLocation>
        <location evidence="8">Cell membrane</location>
        <topology evidence="8">Single-pass membrane protein</topology>
    </subcellularLocation>
    <subcellularLocation>
        <location evidence="1">Membrane</location>
    </subcellularLocation>
</comment>
<evidence type="ECO:0000256" key="3">
    <source>
        <dbReference type="ARBA" id="ARBA00022692"/>
    </source>
</evidence>
<evidence type="ECO:0000256" key="5">
    <source>
        <dbReference type="ARBA" id="ARBA00022989"/>
    </source>
</evidence>
<comment type="similarity">
    <text evidence="8">Belongs to the SecE/SEC61-gamma family.</text>
</comment>
<dbReference type="InterPro" id="IPR038379">
    <property type="entry name" value="SecE_sf"/>
</dbReference>
<reference evidence="9 10" key="1">
    <citation type="submission" date="2017-03" db="EMBL/GenBank/DDBJ databases">
        <title>Genomic and clinical evidence uncovers the enterohepatic species Helicobacter valdiviensis as a potential human intestinal pathogen.</title>
        <authorList>
            <person name="Fresia P."/>
            <person name="Jara R."/>
            <person name="Sierra R."/>
            <person name="Ferres I."/>
            <person name="Greif G."/>
            <person name="Iraola G."/>
            <person name="Collado L."/>
        </authorList>
    </citation>
    <scope>NUCLEOTIDE SEQUENCE [LARGE SCALE GENOMIC DNA]</scope>
    <source>
        <strain evidence="9 10">WBE14</strain>
    </source>
</reference>
<dbReference type="NCBIfam" id="TIGR00964">
    <property type="entry name" value="secE_bact"/>
    <property type="match status" value="1"/>
</dbReference>
<protein>
    <recommendedName>
        <fullName evidence="8">Protein translocase subunit SecE</fullName>
    </recommendedName>
</protein>
<dbReference type="InterPro" id="IPR005807">
    <property type="entry name" value="SecE_bac"/>
</dbReference>
<dbReference type="OrthoDB" id="5373231at2"/>
<keyword evidence="4 8" id="KW-0653">Protein transport</keyword>
<evidence type="ECO:0000313" key="10">
    <source>
        <dbReference type="Proteomes" id="UP000249746"/>
    </source>
</evidence>
<keyword evidence="3 8" id="KW-0812">Transmembrane</keyword>
<evidence type="ECO:0000256" key="2">
    <source>
        <dbReference type="ARBA" id="ARBA00022448"/>
    </source>
</evidence>
<dbReference type="GO" id="GO:0065002">
    <property type="term" value="P:intracellular protein transmembrane transport"/>
    <property type="evidence" value="ECO:0007669"/>
    <property type="project" value="UniProtKB-UniRule"/>
</dbReference>
<dbReference type="Proteomes" id="UP000249746">
    <property type="component" value="Unassembled WGS sequence"/>
</dbReference>
<keyword evidence="8" id="KW-1003">Cell membrane</keyword>
<evidence type="ECO:0000256" key="1">
    <source>
        <dbReference type="ARBA" id="ARBA00004370"/>
    </source>
</evidence>
<name>A0A2W6MWE7_9HELI</name>
<evidence type="ECO:0000256" key="8">
    <source>
        <dbReference type="HAMAP-Rule" id="MF_00422"/>
    </source>
</evidence>
<comment type="function">
    <text evidence="8">Essential subunit of the Sec protein translocation channel SecYEG. Clamps together the 2 halves of SecY. May contact the channel plug during translocation.</text>
</comment>
<dbReference type="RefSeq" id="WP_111229134.1">
    <property type="nucleotide sequence ID" value="NZ_NBIU01000003.1"/>
</dbReference>
<keyword evidence="7 8" id="KW-0472">Membrane</keyword>
<dbReference type="Pfam" id="PF00584">
    <property type="entry name" value="SecE"/>
    <property type="match status" value="1"/>
</dbReference>
<sequence>MKKLITYYRLSKEELSKVIFPTKEQVRNAFISVVVVVTVVALFLALVGFILGSFVSNIL</sequence>
<dbReference type="EMBL" id="NBIU01000003">
    <property type="protein sequence ID" value="PZT48824.1"/>
    <property type="molecule type" value="Genomic_DNA"/>
</dbReference>
<dbReference type="GO" id="GO:0043952">
    <property type="term" value="P:protein transport by the Sec complex"/>
    <property type="evidence" value="ECO:0007669"/>
    <property type="project" value="UniProtKB-UniRule"/>
</dbReference>
<dbReference type="Gene3D" id="1.20.5.1030">
    <property type="entry name" value="Preprotein translocase secy subunit"/>
    <property type="match status" value="1"/>
</dbReference>
<evidence type="ECO:0000256" key="7">
    <source>
        <dbReference type="ARBA" id="ARBA00023136"/>
    </source>
</evidence>
<evidence type="ECO:0000256" key="6">
    <source>
        <dbReference type="ARBA" id="ARBA00023010"/>
    </source>
</evidence>
<gene>
    <name evidence="8" type="primary">secE</name>
    <name evidence="9" type="ORF">B6S12_01910</name>
</gene>
<evidence type="ECO:0000313" key="9">
    <source>
        <dbReference type="EMBL" id="PZT48824.1"/>
    </source>
</evidence>
<dbReference type="GO" id="GO:0006605">
    <property type="term" value="P:protein targeting"/>
    <property type="evidence" value="ECO:0007669"/>
    <property type="project" value="UniProtKB-UniRule"/>
</dbReference>
<dbReference type="GO" id="GO:0008320">
    <property type="term" value="F:protein transmembrane transporter activity"/>
    <property type="evidence" value="ECO:0007669"/>
    <property type="project" value="UniProtKB-UniRule"/>
</dbReference>
<comment type="subunit">
    <text evidence="8">Component of the Sec protein translocase complex. Heterotrimer consisting of SecY, SecE and SecG subunits. The heterotrimers can form oligomers, although 1 heterotrimer is thought to be able to translocate proteins. Interacts with the ribosome. Interacts with SecDF, and other proteins may be involved. Interacts with SecA.</text>
</comment>
<comment type="caution">
    <text evidence="9">The sequence shown here is derived from an EMBL/GenBank/DDBJ whole genome shotgun (WGS) entry which is preliminary data.</text>
</comment>
<keyword evidence="6 8" id="KW-0811">Translocation</keyword>
<dbReference type="GO" id="GO:0009306">
    <property type="term" value="P:protein secretion"/>
    <property type="evidence" value="ECO:0007669"/>
    <property type="project" value="UniProtKB-UniRule"/>
</dbReference>
<dbReference type="HAMAP" id="MF_00422">
    <property type="entry name" value="SecE"/>
    <property type="match status" value="1"/>
</dbReference>
<accession>A0A2W6MWE7</accession>
<dbReference type="AlphaFoldDB" id="A0A2W6MWE7"/>
<keyword evidence="2 8" id="KW-0813">Transport</keyword>